<dbReference type="EMBL" id="JBHRTB010000010">
    <property type="protein sequence ID" value="MFC3143991.1"/>
    <property type="molecule type" value="Genomic_DNA"/>
</dbReference>
<sequence>MTNPFMMPPTGFGPGSQPLDQQDEALEYMPMPQDMRTYAPRIPDIEGRGEDNLSPALDLLREVAEAAARIAKEGGSALFDLGPLDAPNRALIAETLGSGEVAAKVRGIPAIAVQESVFAGIWTLKSAGAEQIEVAGSPVCLSSDPFRPHRAAGGQSTPLAAGVVNAPPLLVELTDKSAGFDAKAPLHVINLSLLPHTEEDLVWLDAAVGEGAVTILSRGYGNCRITATALPHVWRVQFFNSQDTLILDTFEVTTVPEVACAAPEDLADSGKRLVQVLEAIR</sequence>
<comment type="similarity">
    <text evidence="1">Belongs to the HupH/HyaF family.</text>
</comment>
<dbReference type="InterPro" id="IPR006894">
    <property type="entry name" value="HupH_Hydgase_express_prot_C"/>
</dbReference>
<proteinExistence type="inferred from homology"/>
<evidence type="ECO:0000256" key="1">
    <source>
        <dbReference type="ARBA" id="ARBA00010832"/>
    </source>
</evidence>
<comment type="caution">
    <text evidence="4">The sequence shown here is derived from an EMBL/GenBank/DDBJ whole genome shotgun (WGS) entry which is preliminary data.</text>
</comment>
<gene>
    <name evidence="4" type="ORF">ACFOGP_14825</name>
</gene>
<feature type="domain" description="HupH hydrogenase expression protein C-terminal" evidence="3">
    <location>
        <begin position="163"/>
        <end position="279"/>
    </location>
</feature>
<accession>A0ABV7GUF2</accession>
<feature type="compositionally biased region" description="Low complexity" evidence="2">
    <location>
        <begin position="1"/>
        <end position="10"/>
    </location>
</feature>
<name>A0ABV7GUF2_9RHOB</name>
<keyword evidence="5" id="KW-1185">Reference proteome</keyword>
<evidence type="ECO:0000313" key="5">
    <source>
        <dbReference type="Proteomes" id="UP001595632"/>
    </source>
</evidence>
<dbReference type="Gene3D" id="3.30.1370.140">
    <property type="entry name" value="HupH hydrogenase expression protein, C-terminal domain"/>
    <property type="match status" value="2"/>
</dbReference>
<evidence type="ECO:0000256" key="2">
    <source>
        <dbReference type="SAM" id="MobiDB-lite"/>
    </source>
</evidence>
<organism evidence="4 5">
    <name type="scientific">Psychromarinibacter halotolerans</name>
    <dbReference type="NCBI Taxonomy" id="1775175"/>
    <lineage>
        <taxon>Bacteria</taxon>
        <taxon>Pseudomonadati</taxon>
        <taxon>Pseudomonadota</taxon>
        <taxon>Alphaproteobacteria</taxon>
        <taxon>Rhodobacterales</taxon>
        <taxon>Paracoccaceae</taxon>
        <taxon>Psychromarinibacter</taxon>
    </lineage>
</organism>
<feature type="domain" description="HupH hydrogenase expression protein C-terminal" evidence="3">
    <location>
        <begin position="56"/>
        <end position="129"/>
    </location>
</feature>
<dbReference type="InterPro" id="IPR038527">
    <property type="entry name" value="HupH_C_sf"/>
</dbReference>
<dbReference type="Pfam" id="PF04809">
    <property type="entry name" value="HupH_C"/>
    <property type="match status" value="2"/>
</dbReference>
<protein>
    <submittedName>
        <fullName evidence="4">Hydrogenase expression/formation protein</fullName>
    </submittedName>
</protein>
<dbReference type="RefSeq" id="WP_275631258.1">
    <property type="nucleotide sequence ID" value="NZ_JARGYD010000001.1"/>
</dbReference>
<evidence type="ECO:0000313" key="4">
    <source>
        <dbReference type="EMBL" id="MFC3143991.1"/>
    </source>
</evidence>
<reference evidence="5" key="1">
    <citation type="journal article" date="2019" name="Int. J. Syst. Evol. Microbiol.">
        <title>The Global Catalogue of Microorganisms (GCM) 10K type strain sequencing project: providing services to taxonomists for standard genome sequencing and annotation.</title>
        <authorList>
            <consortium name="The Broad Institute Genomics Platform"/>
            <consortium name="The Broad Institute Genome Sequencing Center for Infectious Disease"/>
            <person name="Wu L."/>
            <person name="Ma J."/>
        </authorList>
    </citation>
    <scope>NUCLEOTIDE SEQUENCE [LARGE SCALE GENOMIC DNA]</scope>
    <source>
        <strain evidence="5">KCTC 52366</strain>
    </source>
</reference>
<dbReference type="Proteomes" id="UP001595632">
    <property type="component" value="Unassembled WGS sequence"/>
</dbReference>
<feature type="region of interest" description="Disordered" evidence="2">
    <location>
        <begin position="1"/>
        <end position="20"/>
    </location>
</feature>
<evidence type="ECO:0000259" key="3">
    <source>
        <dbReference type="Pfam" id="PF04809"/>
    </source>
</evidence>